<name>A0A177ARE1_9BILA</name>
<evidence type="ECO:0000313" key="1">
    <source>
        <dbReference type="EMBL" id="OAF63933.1"/>
    </source>
</evidence>
<gene>
    <name evidence="1" type="ORF">A3Q56_08365</name>
</gene>
<dbReference type="Proteomes" id="UP000078046">
    <property type="component" value="Unassembled WGS sequence"/>
</dbReference>
<protein>
    <submittedName>
        <fullName evidence="1">Uncharacterized protein</fullName>
    </submittedName>
</protein>
<dbReference type="AlphaFoldDB" id="A0A177ARE1"/>
<evidence type="ECO:0000313" key="2">
    <source>
        <dbReference type="Proteomes" id="UP000078046"/>
    </source>
</evidence>
<proteinExistence type="predicted"/>
<dbReference type="EMBL" id="LWCA01002335">
    <property type="protein sequence ID" value="OAF63933.1"/>
    <property type="molecule type" value="Genomic_DNA"/>
</dbReference>
<keyword evidence="2" id="KW-1185">Reference proteome</keyword>
<accession>A0A177ARE1</accession>
<sequence>MNIWKQIRIAAFDLLYDSEYSALRSLSNDMHGRNNSYFSANSFKSSK</sequence>
<comment type="caution">
    <text evidence="1">The sequence shown here is derived from an EMBL/GenBank/DDBJ whole genome shotgun (WGS) entry which is preliminary data.</text>
</comment>
<reference evidence="1 2" key="1">
    <citation type="submission" date="2016-04" db="EMBL/GenBank/DDBJ databases">
        <title>The genome of Intoshia linei affirms orthonectids as highly simplified spiralians.</title>
        <authorList>
            <person name="Mikhailov K.V."/>
            <person name="Slusarev G.S."/>
            <person name="Nikitin M.A."/>
            <person name="Logacheva M.D."/>
            <person name="Penin A."/>
            <person name="Aleoshin V."/>
            <person name="Panchin Y.V."/>
        </authorList>
    </citation>
    <scope>NUCLEOTIDE SEQUENCE [LARGE SCALE GENOMIC DNA]</scope>
    <source>
        <strain evidence="1">Intl2013</strain>
        <tissue evidence="1">Whole animal</tissue>
    </source>
</reference>
<organism evidence="1 2">
    <name type="scientific">Intoshia linei</name>
    <dbReference type="NCBI Taxonomy" id="1819745"/>
    <lineage>
        <taxon>Eukaryota</taxon>
        <taxon>Metazoa</taxon>
        <taxon>Spiralia</taxon>
        <taxon>Lophotrochozoa</taxon>
        <taxon>Mesozoa</taxon>
        <taxon>Orthonectida</taxon>
        <taxon>Rhopaluridae</taxon>
        <taxon>Intoshia</taxon>
    </lineage>
</organism>